<evidence type="ECO:0000313" key="3">
    <source>
        <dbReference type="Proteomes" id="UP000030764"/>
    </source>
</evidence>
<dbReference type="Proteomes" id="UP000030758">
    <property type="component" value="Unassembled WGS sequence"/>
</dbReference>
<sequence>MQCALMHCKTECDANVTRIRGALRRPRTLARPESVGNRGFLVAAAANPFIDTTSVNWTPRGPAVPPRAPYVYALEDKRTFIAILALLCSDCTNLGSA</sequence>
<keyword evidence="3" id="KW-1185">Reference proteome</keyword>
<dbReference type="EMBL" id="KL363205">
    <property type="protein sequence ID" value="KFD54645.1"/>
    <property type="molecule type" value="Genomic_DNA"/>
</dbReference>
<reference evidence="2 3" key="1">
    <citation type="journal article" date="2014" name="Nat. Genet.">
        <title>Genome and transcriptome of the porcine whipworm Trichuris suis.</title>
        <authorList>
            <person name="Jex A.R."/>
            <person name="Nejsum P."/>
            <person name="Schwarz E.M."/>
            <person name="Hu L."/>
            <person name="Young N.D."/>
            <person name="Hall R.S."/>
            <person name="Korhonen P.K."/>
            <person name="Liao S."/>
            <person name="Thamsborg S."/>
            <person name="Xia J."/>
            <person name="Xu P."/>
            <person name="Wang S."/>
            <person name="Scheerlinck J.P."/>
            <person name="Hofmann A."/>
            <person name="Sternberg P.W."/>
            <person name="Wang J."/>
            <person name="Gasser R.B."/>
        </authorList>
    </citation>
    <scope>NUCLEOTIDE SEQUENCE [LARGE SCALE GENOMIC DNA]</scope>
    <source>
        <strain evidence="2">DCEP-RM93F</strain>
        <strain evidence="1">DCEP-RM93M</strain>
    </source>
</reference>
<accession>A0A085N4P0</accession>
<dbReference type="EMBL" id="KL367556">
    <property type="protein sequence ID" value="KFD64436.1"/>
    <property type="molecule type" value="Genomic_DNA"/>
</dbReference>
<name>A0A085N4P0_9BILA</name>
<evidence type="ECO:0000313" key="1">
    <source>
        <dbReference type="EMBL" id="KFD54645.1"/>
    </source>
</evidence>
<gene>
    <name evidence="1" type="ORF">M513_04345</name>
    <name evidence="2" type="ORF">M514_04345</name>
</gene>
<protein>
    <submittedName>
        <fullName evidence="2">Uncharacterized protein</fullName>
    </submittedName>
</protein>
<proteinExistence type="predicted"/>
<dbReference type="AlphaFoldDB" id="A0A085N4P0"/>
<organism evidence="2">
    <name type="scientific">Trichuris suis</name>
    <name type="common">pig whipworm</name>
    <dbReference type="NCBI Taxonomy" id="68888"/>
    <lineage>
        <taxon>Eukaryota</taxon>
        <taxon>Metazoa</taxon>
        <taxon>Ecdysozoa</taxon>
        <taxon>Nematoda</taxon>
        <taxon>Enoplea</taxon>
        <taxon>Dorylaimia</taxon>
        <taxon>Trichinellida</taxon>
        <taxon>Trichuridae</taxon>
        <taxon>Trichuris</taxon>
    </lineage>
</organism>
<dbReference type="Proteomes" id="UP000030764">
    <property type="component" value="Unassembled WGS sequence"/>
</dbReference>
<evidence type="ECO:0000313" key="2">
    <source>
        <dbReference type="EMBL" id="KFD64436.1"/>
    </source>
</evidence>